<dbReference type="SUPFAM" id="SSF55729">
    <property type="entry name" value="Acyl-CoA N-acyltransferases (Nat)"/>
    <property type="match status" value="1"/>
</dbReference>
<evidence type="ECO:0000313" key="2">
    <source>
        <dbReference type="Proteomes" id="UP001239445"/>
    </source>
</evidence>
<dbReference type="GO" id="GO:0016747">
    <property type="term" value="F:acyltransferase activity, transferring groups other than amino-acyl groups"/>
    <property type="evidence" value="ECO:0007669"/>
    <property type="project" value="InterPro"/>
</dbReference>
<sequence length="251" mass="28887">MDLIQPRLGRSSDIDAVTKVFVRAMPLDPQWEYRFPLRDDYPDDHLKYSRMLIKCFLEYDDWTLIVTEDSLEPGSKEKTVVAFAVLDVSYKNKRLDRNYRTQDRKYPTLLPASASQLSAKWVEGQGGSTRRDANHDHFNAFWKQQVEAYEKYFSHIGNDQIHLQILATMPKFHRRGHGSSLCRWATDLVINDSLRDMSVMASPMGRLLYGQLGFQAIGTFYIQVPGEAEKLTLEAMMWCPSQPARTASRGA</sequence>
<dbReference type="PANTHER" id="PTHR42791:SF2">
    <property type="entry name" value="N-ACETYLTRANSFERASE DOMAIN-CONTAINING PROTEIN"/>
    <property type="match status" value="1"/>
</dbReference>
<evidence type="ECO:0008006" key="3">
    <source>
        <dbReference type="Google" id="ProtNLM"/>
    </source>
</evidence>
<gene>
    <name evidence="1" type="ORF">QBC47DRAFT_302927</name>
</gene>
<dbReference type="Proteomes" id="UP001239445">
    <property type="component" value="Unassembled WGS sequence"/>
</dbReference>
<proteinExistence type="predicted"/>
<name>A0AAJ0BCB7_9PEZI</name>
<dbReference type="AlphaFoldDB" id="A0AAJ0BCB7"/>
<organism evidence="1 2">
    <name type="scientific">Echria macrotheca</name>
    <dbReference type="NCBI Taxonomy" id="438768"/>
    <lineage>
        <taxon>Eukaryota</taxon>
        <taxon>Fungi</taxon>
        <taxon>Dikarya</taxon>
        <taxon>Ascomycota</taxon>
        <taxon>Pezizomycotina</taxon>
        <taxon>Sordariomycetes</taxon>
        <taxon>Sordariomycetidae</taxon>
        <taxon>Sordariales</taxon>
        <taxon>Schizotheciaceae</taxon>
        <taxon>Echria</taxon>
    </lineage>
</organism>
<dbReference type="EMBL" id="MU839836">
    <property type="protein sequence ID" value="KAK1754147.1"/>
    <property type="molecule type" value="Genomic_DNA"/>
</dbReference>
<dbReference type="InterPro" id="IPR052523">
    <property type="entry name" value="Trichothecene_AcTrans"/>
</dbReference>
<evidence type="ECO:0000313" key="1">
    <source>
        <dbReference type="EMBL" id="KAK1754147.1"/>
    </source>
</evidence>
<dbReference type="PANTHER" id="PTHR42791">
    <property type="entry name" value="GNAT FAMILY ACETYLTRANSFERASE"/>
    <property type="match status" value="1"/>
</dbReference>
<protein>
    <recommendedName>
        <fullName evidence="3">N-acetyltransferase domain-containing protein</fullName>
    </recommendedName>
</protein>
<dbReference type="Gene3D" id="3.40.630.30">
    <property type="match status" value="1"/>
</dbReference>
<dbReference type="InterPro" id="IPR016181">
    <property type="entry name" value="Acyl_CoA_acyltransferase"/>
</dbReference>
<keyword evidence="2" id="KW-1185">Reference proteome</keyword>
<reference evidence="1" key="1">
    <citation type="submission" date="2023-06" db="EMBL/GenBank/DDBJ databases">
        <title>Genome-scale phylogeny and comparative genomics of the fungal order Sordariales.</title>
        <authorList>
            <consortium name="Lawrence Berkeley National Laboratory"/>
            <person name="Hensen N."/>
            <person name="Bonometti L."/>
            <person name="Westerberg I."/>
            <person name="Brannstrom I.O."/>
            <person name="Guillou S."/>
            <person name="Cros-Aarteil S."/>
            <person name="Calhoun S."/>
            <person name="Haridas S."/>
            <person name="Kuo A."/>
            <person name="Mondo S."/>
            <person name="Pangilinan J."/>
            <person name="Riley R."/>
            <person name="Labutti K."/>
            <person name="Andreopoulos B."/>
            <person name="Lipzen A."/>
            <person name="Chen C."/>
            <person name="Yanf M."/>
            <person name="Daum C."/>
            <person name="Ng V."/>
            <person name="Clum A."/>
            <person name="Steindorff A."/>
            <person name="Ohm R."/>
            <person name="Martin F."/>
            <person name="Silar P."/>
            <person name="Natvig D."/>
            <person name="Lalanne C."/>
            <person name="Gautier V."/>
            <person name="Ament-Velasquez S.L."/>
            <person name="Kruys A."/>
            <person name="Hutchinson M.I."/>
            <person name="Powell A.J."/>
            <person name="Barry K."/>
            <person name="Miller A.N."/>
            <person name="Grigoriev I.V."/>
            <person name="Debuchy R."/>
            <person name="Gladieux P."/>
            <person name="Thoren M.H."/>
            <person name="Johannesson H."/>
        </authorList>
    </citation>
    <scope>NUCLEOTIDE SEQUENCE</scope>
    <source>
        <strain evidence="1">PSN4</strain>
    </source>
</reference>
<accession>A0AAJ0BCB7</accession>
<comment type="caution">
    <text evidence="1">The sequence shown here is derived from an EMBL/GenBank/DDBJ whole genome shotgun (WGS) entry which is preliminary data.</text>
</comment>